<sequence>MRFEGKVVAITGGGSGIGREAAARFVAEGAKVAINGRNREKLEAAAREIDPSGDNVVISAGDIARPETGAALVDAALSHFGRLDVLVNNAGVFNPKPFLELTEGDYDWYLDTILKGKFFTAQAAAKAMKETGGAIVQTGSMWAIQAIGATPSAAYSAANAGVHAMVRNLAIELAPFNIRINAVAPAVVETPVYNTFLSDDQVKQVLPGFNAFHPLGRNGQPRDVAEAILFLASEQASWITGTVLPVDGGVTAGRQ</sequence>
<comment type="caution">
    <text evidence="3">The sequence shown here is derived from an EMBL/GenBank/DDBJ whole genome shotgun (WGS) entry which is preliminary data.</text>
</comment>
<dbReference type="FunFam" id="3.40.50.720:FF:000084">
    <property type="entry name" value="Short-chain dehydrogenase reductase"/>
    <property type="match status" value="1"/>
</dbReference>
<dbReference type="CDD" id="cd05233">
    <property type="entry name" value="SDR_c"/>
    <property type="match status" value="1"/>
</dbReference>
<dbReference type="SUPFAM" id="SSF51735">
    <property type="entry name" value="NAD(P)-binding Rossmann-fold domains"/>
    <property type="match status" value="1"/>
</dbReference>
<dbReference type="EC" id="1.1.1.47" evidence="3"/>
<dbReference type="RefSeq" id="WP_003593670.1">
    <property type="nucleotide sequence ID" value="NZ_WUFT01000040.1"/>
</dbReference>
<evidence type="ECO:0000259" key="2">
    <source>
        <dbReference type="SMART" id="SM00822"/>
    </source>
</evidence>
<evidence type="ECO:0000313" key="4">
    <source>
        <dbReference type="Proteomes" id="UP000471753"/>
    </source>
</evidence>
<comment type="similarity">
    <text evidence="1">Belongs to the short-chain dehydrogenases/reductases (SDR) family.</text>
</comment>
<dbReference type="InterPro" id="IPR057326">
    <property type="entry name" value="KR_dom"/>
</dbReference>
<reference evidence="3 4" key="1">
    <citation type="submission" date="2019-12" db="EMBL/GenBank/DDBJ databases">
        <title>Rhizobium genotypes associated with high levels of biological nitrogen fixation by grain legumes in a temperate-maritime cropping system.</title>
        <authorList>
            <person name="Maluk M."/>
            <person name="Francesc Ferrando Molina F."/>
            <person name="Lopez Del Egido L."/>
            <person name="Lafos M."/>
            <person name="Langarica-Fuentes A."/>
            <person name="Gebre Yohannes G."/>
            <person name="Young M.W."/>
            <person name="Martin P."/>
            <person name="Gantlett R."/>
            <person name="Kenicer G."/>
            <person name="Hawes C."/>
            <person name="Begg G.S."/>
            <person name="Quilliam R.S."/>
            <person name="Squire G.R."/>
            <person name="Poole P.S."/>
            <person name="Young P.W."/>
            <person name="Iannetta P.M."/>
            <person name="James E.K."/>
        </authorList>
    </citation>
    <scope>NUCLEOTIDE SEQUENCE [LARGE SCALE GENOMIC DNA]</scope>
    <source>
        <strain evidence="3 4">JHI366</strain>
    </source>
</reference>
<accession>A0A7K3UMG0</accession>
<proteinExistence type="inferred from homology"/>
<dbReference type="PRINTS" id="PR00080">
    <property type="entry name" value="SDRFAMILY"/>
</dbReference>
<dbReference type="InterPro" id="IPR002347">
    <property type="entry name" value="SDR_fam"/>
</dbReference>
<evidence type="ECO:0000313" key="3">
    <source>
        <dbReference type="EMBL" id="NEJ74870.1"/>
    </source>
</evidence>
<dbReference type="AlphaFoldDB" id="A0A7K3UMG0"/>
<dbReference type="InterPro" id="IPR036291">
    <property type="entry name" value="NAD(P)-bd_dom_sf"/>
</dbReference>
<dbReference type="Proteomes" id="UP000471753">
    <property type="component" value="Unassembled WGS sequence"/>
</dbReference>
<dbReference type="GO" id="GO:0047936">
    <property type="term" value="F:glucose 1-dehydrogenase [NAD(P)+] activity"/>
    <property type="evidence" value="ECO:0007669"/>
    <property type="project" value="UniProtKB-EC"/>
</dbReference>
<dbReference type="NCBIfam" id="NF005559">
    <property type="entry name" value="PRK07231.1"/>
    <property type="match status" value="1"/>
</dbReference>
<protein>
    <submittedName>
        <fullName evidence="3">Glucose 1-dehydrogenase</fullName>
        <ecNumber evidence="3">1.1.1.47</ecNumber>
    </submittedName>
</protein>
<dbReference type="EMBL" id="WUFT01000040">
    <property type="protein sequence ID" value="NEJ74870.1"/>
    <property type="molecule type" value="Genomic_DNA"/>
</dbReference>
<dbReference type="Gene3D" id="3.40.50.720">
    <property type="entry name" value="NAD(P)-binding Rossmann-like Domain"/>
    <property type="match status" value="1"/>
</dbReference>
<evidence type="ECO:0000256" key="1">
    <source>
        <dbReference type="ARBA" id="ARBA00006484"/>
    </source>
</evidence>
<dbReference type="PANTHER" id="PTHR42760">
    <property type="entry name" value="SHORT-CHAIN DEHYDROGENASES/REDUCTASES FAMILY MEMBER"/>
    <property type="match status" value="1"/>
</dbReference>
<dbReference type="SMART" id="SM00822">
    <property type="entry name" value="PKS_KR"/>
    <property type="match status" value="1"/>
</dbReference>
<keyword evidence="3" id="KW-0560">Oxidoreductase</keyword>
<name>A0A7K3UMG0_9HYPH</name>
<dbReference type="PRINTS" id="PR00081">
    <property type="entry name" value="GDHRDH"/>
</dbReference>
<organism evidence="3 4">
    <name type="scientific">Rhizobium phaseoli</name>
    <dbReference type="NCBI Taxonomy" id="396"/>
    <lineage>
        <taxon>Bacteria</taxon>
        <taxon>Pseudomonadati</taxon>
        <taxon>Pseudomonadota</taxon>
        <taxon>Alphaproteobacteria</taxon>
        <taxon>Hyphomicrobiales</taxon>
        <taxon>Rhizobiaceae</taxon>
        <taxon>Rhizobium/Agrobacterium group</taxon>
        <taxon>Rhizobium</taxon>
    </lineage>
</organism>
<gene>
    <name evidence="3" type="ORF">GR197_30870</name>
</gene>
<dbReference type="Pfam" id="PF13561">
    <property type="entry name" value="adh_short_C2"/>
    <property type="match status" value="1"/>
</dbReference>
<feature type="domain" description="Ketoreductase" evidence="2">
    <location>
        <begin position="6"/>
        <end position="186"/>
    </location>
</feature>